<keyword evidence="1" id="KW-0597">Phosphoprotein</keyword>
<dbReference type="CDD" id="cd01098">
    <property type="entry name" value="PAN_AP_plant"/>
    <property type="match status" value="2"/>
</dbReference>
<dbReference type="CDD" id="cd00028">
    <property type="entry name" value="B_lectin"/>
    <property type="match status" value="2"/>
</dbReference>
<dbReference type="InterPro" id="IPR001480">
    <property type="entry name" value="Bulb-type_lectin_dom"/>
</dbReference>
<dbReference type="Gene3D" id="2.90.10.10">
    <property type="entry name" value="Bulb-type lectin domain"/>
    <property type="match status" value="2"/>
</dbReference>
<evidence type="ECO:0000256" key="5">
    <source>
        <dbReference type="ARBA" id="ARBA00023180"/>
    </source>
</evidence>
<dbReference type="EMBL" id="VAHF01000003">
    <property type="protein sequence ID" value="TXG67263.1"/>
    <property type="molecule type" value="Genomic_DNA"/>
</dbReference>
<evidence type="ECO:0000256" key="2">
    <source>
        <dbReference type="ARBA" id="ARBA00022729"/>
    </source>
</evidence>
<feature type="domain" description="Apple" evidence="10">
    <location>
        <begin position="819"/>
        <end position="899"/>
    </location>
</feature>
<dbReference type="AlphaFoldDB" id="A0A5C7ID53"/>
<evidence type="ECO:0000313" key="11">
    <source>
        <dbReference type="EMBL" id="TXG67263.1"/>
    </source>
</evidence>
<dbReference type="InterPro" id="IPR000858">
    <property type="entry name" value="S_locus_glycoprot_dom"/>
</dbReference>
<dbReference type="Pfam" id="PF08276">
    <property type="entry name" value="PAN_2"/>
    <property type="match status" value="2"/>
</dbReference>
<evidence type="ECO:0000259" key="10">
    <source>
        <dbReference type="PROSITE" id="PS50948"/>
    </source>
</evidence>
<evidence type="ECO:0000256" key="4">
    <source>
        <dbReference type="ARBA" id="ARBA00023170"/>
    </source>
</evidence>
<keyword evidence="5" id="KW-0325">Glycoprotein</keyword>
<evidence type="ECO:0000256" key="1">
    <source>
        <dbReference type="ARBA" id="ARBA00022553"/>
    </source>
</evidence>
<feature type="domain" description="Bulb-type lectin" evidence="9">
    <location>
        <begin position="20"/>
        <end position="144"/>
    </location>
</feature>
<dbReference type="OrthoDB" id="785331at2759"/>
<dbReference type="SMART" id="SM00473">
    <property type="entry name" value="PAN_AP"/>
    <property type="match status" value="2"/>
</dbReference>
<organism evidence="11 12">
    <name type="scientific">Acer yangbiense</name>
    <dbReference type="NCBI Taxonomy" id="1000413"/>
    <lineage>
        <taxon>Eukaryota</taxon>
        <taxon>Viridiplantae</taxon>
        <taxon>Streptophyta</taxon>
        <taxon>Embryophyta</taxon>
        <taxon>Tracheophyta</taxon>
        <taxon>Spermatophyta</taxon>
        <taxon>Magnoliopsida</taxon>
        <taxon>eudicotyledons</taxon>
        <taxon>Gunneridae</taxon>
        <taxon>Pentapetalae</taxon>
        <taxon>rosids</taxon>
        <taxon>malvids</taxon>
        <taxon>Sapindales</taxon>
        <taxon>Sapindaceae</taxon>
        <taxon>Hippocastanoideae</taxon>
        <taxon>Acereae</taxon>
        <taxon>Acer</taxon>
    </lineage>
</organism>
<feature type="region of interest" description="Disordered" evidence="6">
    <location>
        <begin position="1178"/>
        <end position="1197"/>
    </location>
</feature>
<dbReference type="PROSITE" id="PS50927">
    <property type="entry name" value="BULB_LECTIN"/>
    <property type="match status" value="2"/>
</dbReference>
<keyword evidence="2 8" id="KW-0732">Signal</keyword>
<evidence type="ECO:0000256" key="6">
    <source>
        <dbReference type="SAM" id="MobiDB-lite"/>
    </source>
</evidence>
<feature type="signal peptide" evidence="8">
    <location>
        <begin position="1"/>
        <end position="18"/>
    </location>
</feature>
<dbReference type="FunFam" id="3.50.4.10:FF:000002">
    <property type="entry name" value="G-type lectin S-receptor-like serine/threonine-protein kinase"/>
    <property type="match status" value="1"/>
</dbReference>
<name>A0A5C7ID53_9ROSI</name>
<dbReference type="Pfam" id="PF00954">
    <property type="entry name" value="S_locus_glycop"/>
    <property type="match status" value="2"/>
</dbReference>
<proteinExistence type="predicted"/>
<keyword evidence="3" id="KW-1015">Disulfide bond</keyword>
<evidence type="ECO:0000256" key="3">
    <source>
        <dbReference type="ARBA" id="ARBA00023157"/>
    </source>
</evidence>
<feature type="chain" id="PRO_5022819133" description="Non-specific serine/threonine protein kinase" evidence="8">
    <location>
        <begin position="19"/>
        <end position="1197"/>
    </location>
</feature>
<dbReference type="FunFam" id="2.90.10.10:FF:000004">
    <property type="entry name" value="G-type lectin S-receptor-like serine/threonine-protein kinase"/>
    <property type="match status" value="2"/>
</dbReference>
<keyword evidence="7" id="KW-1133">Transmembrane helix</keyword>
<dbReference type="Pfam" id="PF01453">
    <property type="entry name" value="B_lectin"/>
    <property type="match status" value="2"/>
</dbReference>
<keyword evidence="12" id="KW-1185">Reference proteome</keyword>
<keyword evidence="7" id="KW-0812">Transmembrane</keyword>
<gene>
    <name evidence="11" type="ORF">EZV62_008538</name>
</gene>
<sequence length="1197" mass="134366">MLMVIYFLLFSFVRIAATTLDTIALGQSIRDGQMVVSAGEVFEMGFFSPGKLRSRYMGIWYKRDTTERSVVWVANRDTPISGSSGVLSINGEGILVLMMNSSNDIVWSSSEASRAPKNPVAVLLDSGNLVVKDGNDSDNNNPDNFLWQSFDYPCNTLLPGMKIGRNFVTGLDSFLSSWKSADDPSQGDFTLRIDPEGFPQMVLKKGNSTQIRLGSWNGLHFTGLPQLKPDPDNTLVFVLNEKEVYHKYVIQNSSLLVRLVLDPFGIVERFTWRYRTSSWAQINAVVLDGCDNYALCGSNAGCNISNTLRCECLTGFVPKSLGEWNQLDWSGGCVRRMPLHCKNGDGFLKYEAVKLPDTSYVWFNKSVNLIECKKLCSNNCSCIAYASLDVREGGSGCLLWFRDLIDIRELAEGGQDLYIRLAVSELDNIEARRHPSKKKQVKSLVESNALEFSFLHITNTLNSKFPNICTDAIASMRESIMECFRFLILYCFLFSSIKIATTTLDTIILRQSIRDGETVVSADQRYELGFFSPGTSRSRYLGIWYKNIAPVTTVWVANRDAPISDPSGILHINSRGILILLNSTNNIVWSSNASRTPQNPIAMLLGSGNLVVKDGNDNNPDNFLWQSFDHPGDTLLPGMKLGVNLVTGQEWFLSSWKSSNDPSQGDFTMQIDPHGSPQLVLKKGPELVLRAGSWNGLHWTGAPTLKPNSVYSYDFVSNEKEVSYIYYIHDSSVLSRTVMNQSGLAQRFTWINQTRTWAEFYAKMRDECDNYAQCGAYAICNINNFPVCTCFETFKPKSEQQWNVLNWTAGCVRKAPLDCQRGDDGFLKIEALKLPDTSHSRAEKNISLVECEKLCLKNCSCTAYATLDIISGSGCLLWFTDLMDIKEILGGQDLYVRIAASELGKIESRRQHSWKKNVIIIVVSIVSVMGVLVLVWIMYVRKIKRRNEGNTYDNRKMDENGEGSGKDDSGLTMLLHRELRDDHNHRHFVLEEPKNKAAYSSWNEKTFLKRSINVVPCLWRAALIEEENYKGAGGEILVDNDGWLATHGKPKESLVVFMLARKLKLNKITDPEPYIFSFEQFLIQCMVMVKSVLECKEYKSILTGRVIDENGVTLEQRKKNISNVVGGVLTSLLPSERIVLLCNVLIRRLKVRSVNIEQFREADERSWRMTWSIGSSVGGGTIDPSSADSPNGGTGTR</sequence>
<evidence type="ECO:0000313" key="12">
    <source>
        <dbReference type="Proteomes" id="UP000323000"/>
    </source>
</evidence>
<dbReference type="InterPro" id="IPR036426">
    <property type="entry name" value="Bulb-type_lectin_dom_sf"/>
</dbReference>
<evidence type="ECO:0000256" key="8">
    <source>
        <dbReference type="SAM" id="SignalP"/>
    </source>
</evidence>
<comment type="caution">
    <text evidence="11">The sequence shown here is derived from an EMBL/GenBank/DDBJ whole genome shotgun (WGS) entry which is preliminary data.</text>
</comment>
<dbReference type="Proteomes" id="UP000323000">
    <property type="component" value="Chromosome 3"/>
</dbReference>
<reference evidence="12" key="1">
    <citation type="journal article" date="2019" name="Gigascience">
        <title>De novo genome assembly of the endangered Acer yangbiense, a plant species with extremely small populations endemic to Yunnan Province, China.</title>
        <authorList>
            <person name="Yang J."/>
            <person name="Wariss H.M."/>
            <person name="Tao L."/>
            <person name="Zhang R."/>
            <person name="Yun Q."/>
            <person name="Hollingsworth P."/>
            <person name="Dao Z."/>
            <person name="Luo G."/>
            <person name="Guo H."/>
            <person name="Ma Y."/>
            <person name="Sun W."/>
        </authorList>
    </citation>
    <scope>NUCLEOTIDE SEQUENCE [LARGE SCALE GENOMIC DNA]</scope>
    <source>
        <strain evidence="12">cv. Malutang</strain>
    </source>
</reference>
<evidence type="ECO:0000259" key="9">
    <source>
        <dbReference type="PROSITE" id="PS50927"/>
    </source>
</evidence>
<dbReference type="PANTHER" id="PTHR32444:SF210">
    <property type="entry name" value="NON-SPECIFIC SERINE_THREONINE PROTEIN KINASE"/>
    <property type="match status" value="1"/>
</dbReference>
<feature type="domain" description="Bulb-type lectin" evidence="9">
    <location>
        <begin position="504"/>
        <end position="625"/>
    </location>
</feature>
<keyword evidence="7" id="KW-0472">Membrane</keyword>
<feature type="domain" description="Apple" evidence="10">
    <location>
        <begin position="341"/>
        <end position="422"/>
    </location>
</feature>
<accession>A0A5C7ID53</accession>
<evidence type="ECO:0008006" key="13">
    <source>
        <dbReference type="Google" id="ProtNLM"/>
    </source>
</evidence>
<keyword evidence="4" id="KW-0675">Receptor</keyword>
<dbReference type="PROSITE" id="PS50948">
    <property type="entry name" value="PAN"/>
    <property type="match status" value="2"/>
</dbReference>
<dbReference type="Gene3D" id="3.50.4.10">
    <property type="entry name" value="Hepatocyte Growth Factor"/>
    <property type="match status" value="2"/>
</dbReference>
<dbReference type="GO" id="GO:0048544">
    <property type="term" value="P:recognition of pollen"/>
    <property type="evidence" value="ECO:0007669"/>
    <property type="project" value="InterPro"/>
</dbReference>
<protein>
    <recommendedName>
        <fullName evidence="13">Non-specific serine/threonine protein kinase</fullName>
    </recommendedName>
</protein>
<dbReference type="InterPro" id="IPR003609">
    <property type="entry name" value="Pan_app"/>
</dbReference>
<dbReference type="SUPFAM" id="SSF51110">
    <property type="entry name" value="alpha-D-mannose-specific plant lectins"/>
    <property type="match status" value="2"/>
</dbReference>
<feature type="transmembrane region" description="Helical" evidence="7">
    <location>
        <begin position="918"/>
        <end position="939"/>
    </location>
</feature>
<dbReference type="PANTHER" id="PTHR32444">
    <property type="entry name" value="BULB-TYPE LECTIN DOMAIN-CONTAINING PROTEIN"/>
    <property type="match status" value="1"/>
</dbReference>
<evidence type="ECO:0000256" key="7">
    <source>
        <dbReference type="SAM" id="Phobius"/>
    </source>
</evidence>
<dbReference type="SMART" id="SM00108">
    <property type="entry name" value="B_lectin"/>
    <property type="match status" value="2"/>
</dbReference>